<gene>
    <name evidence="3" type="ORF">C7453_11355</name>
    <name evidence="2" type="ORF">HLH32_17390</name>
</gene>
<evidence type="ECO:0000313" key="2">
    <source>
        <dbReference type="EMBL" id="MBB2188115.1"/>
    </source>
</evidence>
<dbReference type="Proteomes" id="UP000562982">
    <property type="component" value="Unassembled WGS sequence"/>
</dbReference>
<reference evidence="2 5" key="2">
    <citation type="submission" date="2020-04" db="EMBL/GenBank/DDBJ databases">
        <title>Description of novel Gluconacetobacter.</title>
        <authorList>
            <person name="Sombolestani A."/>
        </authorList>
    </citation>
    <scope>NUCLEOTIDE SEQUENCE [LARGE SCALE GENOMIC DNA]</scope>
    <source>
        <strain evidence="2 5">LMG 1382</strain>
    </source>
</reference>
<accession>A0A370G215</accession>
<sequence>MLMNRFSALAVSCGLAFSVVGAAQAQGVPAQVPAGTTLSTPPAGSVPVTSPVDPASNPATQGAQIVNGVTGSTTAATPGVLGENGLPTLASASAGNVAGLVTYCIHKKLVYGTTARTTARALVKRDDVKNDQFYSVGGQGLLQTGTSTPFDISTLDRSKRVELCSDLVKKGQSLAD</sequence>
<dbReference type="AlphaFoldDB" id="A0A370G215"/>
<protein>
    <submittedName>
        <fullName evidence="2">DUF2501 domain-containing protein</fullName>
    </submittedName>
</protein>
<name>A0A370G215_GLULI</name>
<dbReference type="RefSeq" id="WP_114729088.1">
    <property type="nucleotide sequence ID" value="NZ_BJMI01000018.1"/>
</dbReference>
<comment type="caution">
    <text evidence="3">The sequence shown here is derived from an EMBL/GenBank/DDBJ whole genome shotgun (WGS) entry which is preliminary data.</text>
</comment>
<dbReference type="EMBL" id="QQAW01000013">
    <property type="protein sequence ID" value="RDI36103.1"/>
    <property type="molecule type" value="Genomic_DNA"/>
</dbReference>
<proteinExistence type="predicted"/>
<keyword evidence="1" id="KW-0732">Signal</keyword>
<dbReference type="EMBL" id="JABEQI010000015">
    <property type="protein sequence ID" value="MBB2188115.1"/>
    <property type="molecule type" value="Genomic_DNA"/>
</dbReference>
<organism evidence="3 4">
    <name type="scientific">Gluconacetobacter liquefaciens</name>
    <name type="common">Acetobacter liquefaciens</name>
    <dbReference type="NCBI Taxonomy" id="89584"/>
    <lineage>
        <taxon>Bacteria</taxon>
        <taxon>Pseudomonadati</taxon>
        <taxon>Pseudomonadota</taxon>
        <taxon>Alphaproteobacteria</taxon>
        <taxon>Acetobacterales</taxon>
        <taxon>Acetobacteraceae</taxon>
        <taxon>Gluconacetobacter</taxon>
    </lineage>
</organism>
<evidence type="ECO:0000313" key="3">
    <source>
        <dbReference type="EMBL" id="RDI36103.1"/>
    </source>
</evidence>
<evidence type="ECO:0000256" key="1">
    <source>
        <dbReference type="SAM" id="SignalP"/>
    </source>
</evidence>
<dbReference type="OrthoDB" id="7225017at2"/>
<evidence type="ECO:0000313" key="4">
    <source>
        <dbReference type="Proteomes" id="UP000254958"/>
    </source>
</evidence>
<dbReference type="Proteomes" id="UP000254958">
    <property type="component" value="Unassembled WGS sequence"/>
</dbReference>
<evidence type="ECO:0000313" key="5">
    <source>
        <dbReference type="Proteomes" id="UP000562982"/>
    </source>
</evidence>
<feature type="signal peptide" evidence="1">
    <location>
        <begin position="1"/>
        <end position="25"/>
    </location>
</feature>
<reference evidence="3 4" key="1">
    <citation type="submission" date="2018-07" db="EMBL/GenBank/DDBJ databases">
        <title>Genomic Encyclopedia of Type Strains, Phase IV (KMG-IV): sequencing the most valuable type-strain genomes for metagenomic binning, comparative biology and taxonomic classification.</title>
        <authorList>
            <person name="Goeker M."/>
        </authorList>
    </citation>
    <scope>NUCLEOTIDE SEQUENCE [LARGE SCALE GENOMIC DNA]</scope>
    <source>
        <strain evidence="3 4">DSM 5603</strain>
    </source>
</reference>
<keyword evidence="4" id="KW-1185">Reference proteome</keyword>
<feature type="chain" id="PRO_5044585236" evidence="1">
    <location>
        <begin position="26"/>
        <end position="176"/>
    </location>
</feature>